<protein>
    <submittedName>
        <fullName evidence="1">Uncharacterized protein</fullName>
    </submittedName>
</protein>
<gene>
    <name evidence="1" type="ORF">SFLOR_v1c09830</name>
</gene>
<dbReference type="RefSeq" id="WP_100916984.1">
    <property type="nucleotide sequence ID" value="NZ_CP025057.1"/>
</dbReference>
<organism evidence="1 2">
    <name type="scientific">Spiroplasma floricola 23-6</name>
    <dbReference type="NCBI Taxonomy" id="1336749"/>
    <lineage>
        <taxon>Bacteria</taxon>
        <taxon>Bacillati</taxon>
        <taxon>Mycoplasmatota</taxon>
        <taxon>Mollicutes</taxon>
        <taxon>Entomoplasmatales</taxon>
        <taxon>Spiroplasmataceae</taxon>
        <taxon>Spiroplasma</taxon>
    </lineage>
</organism>
<dbReference type="AlphaFoldDB" id="A0A2K8SF16"/>
<evidence type="ECO:0000313" key="2">
    <source>
        <dbReference type="Proteomes" id="UP000231823"/>
    </source>
</evidence>
<dbReference type="Proteomes" id="UP000231823">
    <property type="component" value="Chromosome"/>
</dbReference>
<sequence length="168" mass="20653">MQTMKTKKITKYFQNYILSGDKSFEITKDSDLEGIVELQVVCNGVKFHERKEKKCPHDWPDYFEEIQENKKNILFKYGCYRVKSSVKVKLQKTIMNALHIAWFIQHNLEMYSTSNNMKWEMFNSIRIFLKEYFKQGDSLYWYNITHIWHNEQWMTYEDYRKNNREQAR</sequence>
<reference evidence="1 2" key="1">
    <citation type="submission" date="2017-12" db="EMBL/GenBank/DDBJ databases">
        <title>Complete genome sequence of Spiroplasma floricola 23-6 (ATCC 29989).</title>
        <authorList>
            <person name="Tsai Y.-M."/>
            <person name="Wu P.-S."/>
            <person name="Lo W.-S."/>
            <person name="Kuo C.-H."/>
        </authorList>
    </citation>
    <scope>NUCLEOTIDE SEQUENCE [LARGE SCALE GENOMIC DNA]</scope>
    <source>
        <strain evidence="1 2">23-6</strain>
    </source>
</reference>
<keyword evidence="2" id="KW-1185">Reference proteome</keyword>
<dbReference type="EMBL" id="CP025057">
    <property type="protein sequence ID" value="AUB32031.1"/>
    <property type="molecule type" value="Genomic_DNA"/>
</dbReference>
<name>A0A2K8SF16_9MOLU</name>
<dbReference type="OrthoDB" id="31162at544448"/>
<proteinExistence type="predicted"/>
<accession>A0A2K8SF16</accession>
<evidence type="ECO:0000313" key="1">
    <source>
        <dbReference type="EMBL" id="AUB32031.1"/>
    </source>
</evidence>
<dbReference type="KEGG" id="sfz:SFLOR_v1c09830"/>